<evidence type="ECO:0000313" key="3">
    <source>
        <dbReference type="EMBL" id="MBJ6363739.1"/>
    </source>
</evidence>
<protein>
    <submittedName>
        <fullName evidence="3">ATP-grasp domain-containing protein</fullName>
    </submittedName>
</protein>
<sequence length="428" mass="49308">MNGRMLNLEPFRKAREGRVLWHANINEDQHWNENPLFPSFAKPQHTSLIEQQEQQLLWIAEPEDVVWLLHAPDAQFLADIKRHKGELPHLCISRDAGEVAAFIAGAVSGLCTFMPFMLTPEFVVMAETHGWRLMNSDARKVKELNSKYTTRRLAEEHGFAVTNGRFCMNLEELDGAYQAFREAGFDQAVLKQAYGSSGKGLTIIENEHKFKQLSVYIRKRTASFELLLEAWHPIRQSLNAQLWIEPDAVHLLAVTEQRINAYGVYIGTNYAPHYEADVIGLYRTEMLRLGEVLRKLGYRGIAGIDSIVDHTGTLYPVIEINARFTQVTYLLPLIESLLLHYRHVESRYIRLESSDRLAFESLKEKLESVLRPDSDHQFTIYTFACSQEAEKCIYRIFVLFYGNEASRLQEMLEVFERFPALQEQSAPI</sequence>
<dbReference type="Proteomes" id="UP000640274">
    <property type="component" value="Unassembled WGS sequence"/>
</dbReference>
<keyword evidence="1" id="KW-0067">ATP-binding</keyword>
<dbReference type="Pfam" id="PF02655">
    <property type="entry name" value="ATP-grasp_3"/>
    <property type="match status" value="1"/>
</dbReference>
<dbReference type="Gene3D" id="3.30.470.20">
    <property type="entry name" value="ATP-grasp fold, B domain"/>
    <property type="match status" value="1"/>
</dbReference>
<keyword evidence="1" id="KW-0547">Nucleotide-binding</keyword>
<proteinExistence type="predicted"/>
<dbReference type="AlphaFoldDB" id="A0A934J8G8"/>
<feature type="domain" description="ATP-grasp" evidence="2">
    <location>
        <begin position="151"/>
        <end position="350"/>
    </location>
</feature>
<evidence type="ECO:0000256" key="1">
    <source>
        <dbReference type="PROSITE-ProRule" id="PRU00409"/>
    </source>
</evidence>
<dbReference type="SUPFAM" id="SSF56059">
    <property type="entry name" value="Glutathione synthetase ATP-binding domain-like"/>
    <property type="match status" value="1"/>
</dbReference>
<reference evidence="3" key="1">
    <citation type="submission" date="2020-12" db="EMBL/GenBank/DDBJ databases">
        <authorList>
            <person name="Huq M.A."/>
        </authorList>
    </citation>
    <scope>NUCLEOTIDE SEQUENCE</scope>
    <source>
        <strain evidence="3">MAHUQ-46</strain>
    </source>
</reference>
<dbReference type="RefSeq" id="WP_199021258.1">
    <property type="nucleotide sequence ID" value="NZ_JAELUP010000103.1"/>
</dbReference>
<dbReference type="EMBL" id="JAELUP010000103">
    <property type="protein sequence ID" value="MBJ6363739.1"/>
    <property type="molecule type" value="Genomic_DNA"/>
</dbReference>
<dbReference type="GO" id="GO:0046872">
    <property type="term" value="F:metal ion binding"/>
    <property type="evidence" value="ECO:0007669"/>
    <property type="project" value="InterPro"/>
</dbReference>
<dbReference type="PROSITE" id="PS50975">
    <property type="entry name" value="ATP_GRASP"/>
    <property type="match status" value="1"/>
</dbReference>
<accession>A0A934J8G8</accession>
<dbReference type="InterPro" id="IPR003806">
    <property type="entry name" value="ATP-grasp_PylC-type"/>
</dbReference>
<dbReference type="GO" id="GO:0005524">
    <property type="term" value="F:ATP binding"/>
    <property type="evidence" value="ECO:0007669"/>
    <property type="project" value="UniProtKB-UniRule"/>
</dbReference>
<gene>
    <name evidence="3" type="ORF">JFN88_21230</name>
</gene>
<name>A0A934J8G8_9BACL</name>
<keyword evidence="4" id="KW-1185">Reference proteome</keyword>
<comment type="caution">
    <text evidence="3">The sequence shown here is derived from an EMBL/GenBank/DDBJ whole genome shotgun (WGS) entry which is preliminary data.</text>
</comment>
<dbReference type="InterPro" id="IPR011761">
    <property type="entry name" value="ATP-grasp"/>
</dbReference>
<organism evidence="3 4">
    <name type="scientific">Paenibacillus roseus</name>
    <dbReference type="NCBI Taxonomy" id="2798579"/>
    <lineage>
        <taxon>Bacteria</taxon>
        <taxon>Bacillati</taxon>
        <taxon>Bacillota</taxon>
        <taxon>Bacilli</taxon>
        <taxon>Bacillales</taxon>
        <taxon>Paenibacillaceae</taxon>
        <taxon>Paenibacillus</taxon>
    </lineage>
</organism>
<evidence type="ECO:0000259" key="2">
    <source>
        <dbReference type="PROSITE" id="PS50975"/>
    </source>
</evidence>
<evidence type="ECO:0000313" key="4">
    <source>
        <dbReference type="Proteomes" id="UP000640274"/>
    </source>
</evidence>